<feature type="region of interest" description="Disordered" evidence="1">
    <location>
        <begin position="377"/>
        <end position="401"/>
    </location>
</feature>
<protein>
    <recommendedName>
        <fullName evidence="4">Parallel beta helix pectate lyase-like protein</fullName>
    </recommendedName>
</protein>
<dbReference type="SUPFAM" id="SSF51126">
    <property type="entry name" value="Pectin lyase-like"/>
    <property type="match status" value="1"/>
</dbReference>
<name>A0ABZ1TYZ5_9ACTN</name>
<organism evidence="2 3">
    <name type="scientific">Kitasatospora purpeofusca</name>
    <dbReference type="NCBI Taxonomy" id="67352"/>
    <lineage>
        <taxon>Bacteria</taxon>
        <taxon>Bacillati</taxon>
        <taxon>Actinomycetota</taxon>
        <taxon>Actinomycetes</taxon>
        <taxon>Kitasatosporales</taxon>
        <taxon>Streptomycetaceae</taxon>
        <taxon>Kitasatospora</taxon>
    </lineage>
</organism>
<sequence length="784" mass="78882">MHSIRTSVRTRIGTRIGTRIRTALVVGATLLGTVGLPAVGAGGAQAAVTTLYVDNTAAGCADAGPGTRSVPYCHVAAAAAVAGPGQTVEIARGEYEETDLTITRSGTAGAPITFRGPSPYEPGYGGSAVIGSSAHPGGGLTVRGARYVVFEYLEVEAAAGRPVVLADAARDVSFTGVSGTGGTGVRVTNGSARVSYARASLWGAQGPVVTVDGGSTGTVVSTNSIISSTGEDHASVLVDSAPNTVVVGNSTLGSCSPGIVLTGASVGATVENNAVNAGRDIDSPCDTWSYMATGITVAASAVAGTRADYNVVDSRSGGTPYKWAGAEYADQPSFTAASGQGAHDFVSPTTFWRGPDRPLNHLIDSADENAPGMLATDRQGKTPVDDPTLPNTGTGHGTRDRGAQEFLGVGSAYTPAGPVRLLDTRSAIGVPSAQAVAAGGTLDLAVTGVAGVPATGVTAVTMTVTATGPTQDGDLTVYPHGQARPGASTLNWVAGRTVPNQVTVPVKDGKVSFYNHSGGTVHLIADLAGYYGVTGDLFHPQGPTRVLDTRAPIGVPSAQPVAPNGTLELPLAGTAGVPSTGVTAVTVNVTVTDPQQDGHLTVYPHGGAAPDTSNLNWTAGRTVAGLVTVPVKDGKVSFYNRSGGTVHLIADLVGYHSAEGRIAFYPGGPTRVMDTRLSWGRPYYRPAGTVPAWGSLTVFANGGSYPASATLNVTVTEPGAAGHLTAYSGVGPVPDTSTLNFEAGQTVANQAVVPVDPTASTVVLHNASGAPVHLVVDSSGSESY</sequence>
<evidence type="ECO:0000256" key="1">
    <source>
        <dbReference type="SAM" id="MobiDB-lite"/>
    </source>
</evidence>
<dbReference type="InterPro" id="IPR011050">
    <property type="entry name" value="Pectin_lyase_fold/virulence"/>
</dbReference>
<proteinExistence type="predicted"/>
<keyword evidence="3" id="KW-1185">Reference proteome</keyword>
<dbReference type="Gene3D" id="2.160.20.10">
    <property type="entry name" value="Single-stranded right-handed beta-helix, Pectin lyase-like"/>
    <property type="match status" value="1"/>
</dbReference>
<dbReference type="Proteomes" id="UP001432222">
    <property type="component" value="Chromosome"/>
</dbReference>
<accession>A0ABZ1TYZ5</accession>
<dbReference type="RefSeq" id="WP_328955065.1">
    <property type="nucleotide sequence ID" value="NZ_CP108110.1"/>
</dbReference>
<dbReference type="InterPro" id="IPR012334">
    <property type="entry name" value="Pectin_lyas_fold"/>
</dbReference>
<evidence type="ECO:0000313" key="2">
    <source>
        <dbReference type="EMBL" id="WUQ84176.1"/>
    </source>
</evidence>
<gene>
    <name evidence="2" type="ORF">OHA16_15150</name>
</gene>
<reference evidence="2" key="1">
    <citation type="submission" date="2022-10" db="EMBL/GenBank/DDBJ databases">
        <title>The complete genomes of actinobacterial strains from the NBC collection.</title>
        <authorList>
            <person name="Joergensen T.S."/>
            <person name="Alvarez Arevalo M."/>
            <person name="Sterndorff E.B."/>
            <person name="Faurdal D."/>
            <person name="Vuksanovic O."/>
            <person name="Mourched A.-S."/>
            <person name="Charusanti P."/>
            <person name="Shaw S."/>
            <person name="Blin K."/>
            <person name="Weber T."/>
        </authorList>
    </citation>
    <scope>NUCLEOTIDE SEQUENCE</scope>
    <source>
        <strain evidence="2">NBC_00222</strain>
    </source>
</reference>
<evidence type="ECO:0008006" key="4">
    <source>
        <dbReference type="Google" id="ProtNLM"/>
    </source>
</evidence>
<evidence type="ECO:0000313" key="3">
    <source>
        <dbReference type="Proteomes" id="UP001432222"/>
    </source>
</evidence>
<dbReference type="EMBL" id="CP108110">
    <property type="protein sequence ID" value="WUQ84176.1"/>
    <property type="molecule type" value="Genomic_DNA"/>
</dbReference>